<dbReference type="Proteomes" id="UP000009046">
    <property type="component" value="Unassembled WGS sequence"/>
</dbReference>
<dbReference type="EMBL" id="AAZO01005188">
    <property type="status" value="NOT_ANNOTATED_CDS"/>
    <property type="molecule type" value="Genomic_DNA"/>
</dbReference>
<dbReference type="VEuPathDB" id="VectorBase:PHUM424380"/>
<dbReference type="AlphaFoldDB" id="E0VSX5"/>
<evidence type="ECO:0000313" key="1">
    <source>
        <dbReference type="EMBL" id="EEB16481.1"/>
    </source>
</evidence>
<accession>E0VSX5</accession>
<dbReference type="InParanoid" id="E0VSX5"/>
<dbReference type="GeneID" id="8234599"/>
<reference evidence="1" key="1">
    <citation type="submission" date="2007-04" db="EMBL/GenBank/DDBJ databases">
        <title>Annotation of Pediculus humanus corporis strain USDA.</title>
        <authorList>
            <person name="Kirkness E."/>
            <person name="Hannick L."/>
            <person name="Hass B."/>
            <person name="Bruggner R."/>
            <person name="Lawson D."/>
            <person name="Bidwell S."/>
            <person name="Joardar V."/>
            <person name="Caler E."/>
            <person name="Walenz B."/>
            <person name="Inman J."/>
            <person name="Schobel S."/>
            <person name="Galinsky K."/>
            <person name="Amedeo P."/>
            <person name="Strausberg R."/>
        </authorList>
    </citation>
    <scope>NUCLEOTIDE SEQUENCE</scope>
    <source>
        <strain evidence="1">USDA</strain>
    </source>
</reference>
<evidence type="ECO:0000313" key="2">
    <source>
        <dbReference type="EnsemblMetazoa" id="PHUM424380-PA"/>
    </source>
</evidence>
<gene>
    <name evidence="2" type="primary">8234599</name>
    <name evidence="1" type="ORF">Phum_PHUM424380</name>
</gene>
<dbReference type="EMBL" id="DS235758">
    <property type="protein sequence ID" value="EEB16481.1"/>
    <property type="molecule type" value="Genomic_DNA"/>
</dbReference>
<dbReference type="HOGENOM" id="CLU_2834218_0_0_1"/>
<dbReference type="RefSeq" id="XP_002429219.1">
    <property type="nucleotide sequence ID" value="XM_002429174.1"/>
</dbReference>
<name>E0VSX5_PEDHC</name>
<dbReference type="CTD" id="8234599"/>
<keyword evidence="3" id="KW-1185">Reference proteome</keyword>
<protein>
    <submittedName>
        <fullName evidence="1 2">Uncharacterized protein</fullName>
    </submittedName>
</protein>
<reference evidence="1" key="2">
    <citation type="submission" date="2007-04" db="EMBL/GenBank/DDBJ databases">
        <title>The genome of the human body louse.</title>
        <authorList>
            <consortium name="The Human Body Louse Genome Consortium"/>
            <person name="Kirkness E."/>
            <person name="Walenz B."/>
            <person name="Hass B."/>
            <person name="Bruggner R."/>
            <person name="Strausberg R."/>
        </authorList>
    </citation>
    <scope>NUCLEOTIDE SEQUENCE</scope>
    <source>
        <strain evidence="1">USDA</strain>
    </source>
</reference>
<proteinExistence type="predicted"/>
<sequence>MPFKFLKHLKRHKMGKNLNVLKQNEKKARDQRGEIVIIIPRIYICIEMNYYRLKCFIISGNPVIID</sequence>
<organism>
    <name type="scientific">Pediculus humanus subsp. corporis</name>
    <name type="common">Body louse</name>
    <dbReference type="NCBI Taxonomy" id="121224"/>
    <lineage>
        <taxon>Eukaryota</taxon>
        <taxon>Metazoa</taxon>
        <taxon>Ecdysozoa</taxon>
        <taxon>Arthropoda</taxon>
        <taxon>Hexapoda</taxon>
        <taxon>Insecta</taxon>
        <taxon>Pterygota</taxon>
        <taxon>Neoptera</taxon>
        <taxon>Paraneoptera</taxon>
        <taxon>Psocodea</taxon>
        <taxon>Troctomorpha</taxon>
        <taxon>Phthiraptera</taxon>
        <taxon>Anoplura</taxon>
        <taxon>Pediculidae</taxon>
        <taxon>Pediculus</taxon>
    </lineage>
</organism>
<reference evidence="2" key="3">
    <citation type="submission" date="2021-02" db="UniProtKB">
        <authorList>
            <consortium name="EnsemblMetazoa"/>
        </authorList>
    </citation>
    <scope>IDENTIFICATION</scope>
    <source>
        <strain evidence="2">USDA</strain>
    </source>
</reference>
<dbReference type="EnsemblMetazoa" id="PHUM424380-RA">
    <property type="protein sequence ID" value="PHUM424380-PA"/>
    <property type="gene ID" value="PHUM424380"/>
</dbReference>
<dbReference type="KEGG" id="phu:Phum_PHUM424380"/>
<evidence type="ECO:0000313" key="3">
    <source>
        <dbReference type="Proteomes" id="UP000009046"/>
    </source>
</evidence>